<dbReference type="AlphaFoldDB" id="A0A6A4W925"/>
<accession>A0A6A4W925</accession>
<evidence type="ECO:0000313" key="2">
    <source>
        <dbReference type="EMBL" id="KAF0300160.1"/>
    </source>
</evidence>
<protein>
    <submittedName>
        <fullName evidence="2">Uncharacterized protein</fullName>
    </submittedName>
</protein>
<dbReference type="Proteomes" id="UP000440578">
    <property type="component" value="Unassembled WGS sequence"/>
</dbReference>
<keyword evidence="3" id="KW-1185">Reference proteome</keyword>
<comment type="caution">
    <text evidence="2">The sequence shown here is derived from an EMBL/GenBank/DDBJ whole genome shotgun (WGS) entry which is preliminary data.</text>
</comment>
<evidence type="ECO:0000313" key="3">
    <source>
        <dbReference type="Proteomes" id="UP000440578"/>
    </source>
</evidence>
<organism evidence="2 3">
    <name type="scientific">Amphibalanus amphitrite</name>
    <name type="common">Striped barnacle</name>
    <name type="synonym">Balanus amphitrite</name>
    <dbReference type="NCBI Taxonomy" id="1232801"/>
    <lineage>
        <taxon>Eukaryota</taxon>
        <taxon>Metazoa</taxon>
        <taxon>Ecdysozoa</taxon>
        <taxon>Arthropoda</taxon>
        <taxon>Crustacea</taxon>
        <taxon>Multicrustacea</taxon>
        <taxon>Cirripedia</taxon>
        <taxon>Thoracica</taxon>
        <taxon>Thoracicalcarea</taxon>
        <taxon>Balanomorpha</taxon>
        <taxon>Balanoidea</taxon>
        <taxon>Balanidae</taxon>
        <taxon>Amphibalaninae</taxon>
        <taxon>Amphibalanus</taxon>
    </lineage>
</organism>
<reference evidence="2 3" key="1">
    <citation type="submission" date="2019-07" db="EMBL/GenBank/DDBJ databases">
        <title>Draft genome assembly of a fouling barnacle, Amphibalanus amphitrite (Darwin, 1854): The first reference genome for Thecostraca.</title>
        <authorList>
            <person name="Kim W."/>
        </authorList>
    </citation>
    <scope>NUCLEOTIDE SEQUENCE [LARGE SCALE GENOMIC DNA]</scope>
    <source>
        <strain evidence="2">SNU_AA5</strain>
        <tissue evidence="2">Soma without cirri and trophi</tissue>
    </source>
</reference>
<dbReference type="EMBL" id="VIIS01001286">
    <property type="protein sequence ID" value="KAF0300160.1"/>
    <property type="molecule type" value="Genomic_DNA"/>
</dbReference>
<evidence type="ECO:0000256" key="1">
    <source>
        <dbReference type="SAM" id="MobiDB-lite"/>
    </source>
</evidence>
<gene>
    <name evidence="2" type="ORF">FJT64_027281</name>
</gene>
<proteinExistence type="predicted"/>
<feature type="compositionally biased region" description="Low complexity" evidence="1">
    <location>
        <begin position="1"/>
        <end position="10"/>
    </location>
</feature>
<feature type="region of interest" description="Disordered" evidence="1">
    <location>
        <begin position="1"/>
        <end position="24"/>
    </location>
</feature>
<sequence length="66" mass="6336">MCSSCLSLSSPTLGESGAPAAHRPGVQVPLAGIGSLPVPLLTGTVPVPGLLVAPEPPAAPVPGRCS</sequence>
<name>A0A6A4W925_AMPAM</name>